<dbReference type="Proteomes" id="UP000572540">
    <property type="component" value="Unassembled WGS sequence"/>
</dbReference>
<comment type="caution">
    <text evidence="2">The sequence shown here is derived from an EMBL/GenBank/DDBJ whole genome shotgun (WGS) entry which is preliminary data.</text>
</comment>
<accession>A0A7Y9W5G6</accession>
<proteinExistence type="predicted"/>
<reference evidence="2 3" key="1">
    <citation type="submission" date="2020-07" db="EMBL/GenBank/DDBJ databases">
        <title>Exploring microbial biodiversity for novel pathways involved in the catabolism of aromatic compounds derived from lignin.</title>
        <authorList>
            <person name="Elkins J."/>
        </authorList>
    </citation>
    <scope>NUCLEOTIDE SEQUENCE [LARGE SCALE GENOMIC DNA]</scope>
    <source>
        <strain evidence="2 3">H2C3B</strain>
    </source>
</reference>
<dbReference type="EMBL" id="JACCAU010000001">
    <property type="protein sequence ID" value="NYH13996.1"/>
    <property type="molecule type" value="Genomic_DNA"/>
</dbReference>
<dbReference type="AlphaFoldDB" id="A0A7Y9W5G6"/>
<gene>
    <name evidence="2" type="ORF">GGD41_001224</name>
</gene>
<protein>
    <submittedName>
        <fullName evidence="2">Uncharacterized protein</fullName>
    </submittedName>
</protein>
<sequence length="169" mass="18395">MSIALMASNAAHRPNAASVVAVGPYSASVPARAGGAGDFEQRVARADARFACRAASAQQQVTQHRQVLPRAEQMAAVRARAAWHPQVVAGGQRVVFERRARGFMHFLLPCTLQHDRHTMHDHVEEAAYHEAEHDRENELQAGRQAAERKAQIGGKVPGQQARKQAGRGV</sequence>
<evidence type="ECO:0000313" key="2">
    <source>
        <dbReference type="EMBL" id="NYH13996.1"/>
    </source>
</evidence>
<feature type="region of interest" description="Disordered" evidence="1">
    <location>
        <begin position="135"/>
        <end position="169"/>
    </location>
</feature>
<organism evidence="2 3">
    <name type="scientific">Paraburkholderia bryophila</name>
    <dbReference type="NCBI Taxonomy" id="420952"/>
    <lineage>
        <taxon>Bacteria</taxon>
        <taxon>Pseudomonadati</taxon>
        <taxon>Pseudomonadota</taxon>
        <taxon>Betaproteobacteria</taxon>
        <taxon>Burkholderiales</taxon>
        <taxon>Burkholderiaceae</taxon>
        <taxon>Paraburkholderia</taxon>
    </lineage>
</organism>
<name>A0A7Y9W5G6_9BURK</name>
<evidence type="ECO:0000256" key="1">
    <source>
        <dbReference type="SAM" id="MobiDB-lite"/>
    </source>
</evidence>
<evidence type="ECO:0000313" key="3">
    <source>
        <dbReference type="Proteomes" id="UP000572540"/>
    </source>
</evidence>